<keyword evidence="1" id="KW-0812">Transmembrane</keyword>
<keyword evidence="1" id="KW-1133">Transmembrane helix</keyword>
<feature type="transmembrane region" description="Helical" evidence="1">
    <location>
        <begin position="64"/>
        <end position="88"/>
    </location>
</feature>
<reference evidence="3" key="1">
    <citation type="journal article" date="2017" name="Genome Biol.">
        <title>Comparative genomics reveals high biological diversity and specific adaptations in the industrially and medically important fungal genus Aspergillus.</title>
        <authorList>
            <person name="de Vries R.P."/>
            <person name="Riley R."/>
            <person name="Wiebenga A."/>
            <person name="Aguilar-Osorio G."/>
            <person name="Amillis S."/>
            <person name="Uchima C.A."/>
            <person name="Anderluh G."/>
            <person name="Asadollahi M."/>
            <person name="Askin M."/>
            <person name="Barry K."/>
            <person name="Battaglia E."/>
            <person name="Bayram O."/>
            <person name="Benocci T."/>
            <person name="Braus-Stromeyer S.A."/>
            <person name="Caldana C."/>
            <person name="Canovas D."/>
            <person name="Cerqueira G.C."/>
            <person name="Chen F."/>
            <person name="Chen W."/>
            <person name="Choi C."/>
            <person name="Clum A."/>
            <person name="Dos Santos R.A."/>
            <person name="Damasio A.R."/>
            <person name="Diallinas G."/>
            <person name="Emri T."/>
            <person name="Fekete E."/>
            <person name="Flipphi M."/>
            <person name="Freyberg S."/>
            <person name="Gallo A."/>
            <person name="Gournas C."/>
            <person name="Habgood R."/>
            <person name="Hainaut M."/>
            <person name="Harispe M.L."/>
            <person name="Henrissat B."/>
            <person name="Hilden K.S."/>
            <person name="Hope R."/>
            <person name="Hossain A."/>
            <person name="Karabika E."/>
            <person name="Karaffa L."/>
            <person name="Karanyi Z."/>
            <person name="Krasevec N."/>
            <person name="Kuo A."/>
            <person name="Kusch H."/>
            <person name="LaButti K."/>
            <person name="Lagendijk E.L."/>
            <person name="Lapidus A."/>
            <person name="Levasseur A."/>
            <person name="Lindquist E."/>
            <person name="Lipzen A."/>
            <person name="Logrieco A.F."/>
            <person name="MacCabe A."/>
            <person name="Maekelae M.R."/>
            <person name="Malavazi I."/>
            <person name="Melin P."/>
            <person name="Meyer V."/>
            <person name="Mielnichuk N."/>
            <person name="Miskei M."/>
            <person name="Molnar A.P."/>
            <person name="Mule G."/>
            <person name="Ngan C.Y."/>
            <person name="Orejas M."/>
            <person name="Orosz E."/>
            <person name="Ouedraogo J.P."/>
            <person name="Overkamp K.M."/>
            <person name="Park H.-S."/>
            <person name="Perrone G."/>
            <person name="Piumi F."/>
            <person name="Punt P.J."/>
            <person name="Ram A.F."/>
            <person name="Ramon A."/>
            <person name="Rauscher S."/>
            <person name="Record E."/>
            <person name="Riano-Pachon D.M."/>
            <person name="Robert V."/>
            <person name="Roehrig J."/>
            <person name="Ruller R."/>
            <person name="Salamov A."/>
            <person name="Salih N.S."/>
            <person name="Samson R.A."/>
            <person name="Sandor E."/>
            <person name="Sanguinetti M."/>
            <person name="Schuetze T."/>
            <person name="Sepcic K."/>
            <person name="Shelest E."/>
            <person name="Sherlock G."/>
            <person name="Sophianopoulou V."/>
            <person name="Squina F.M."/>
            <person name="Sun H."/>
            <person name="Susca A."/>
            <person name="Todd R.B."/>
            <person name="Tsang A."/>
            <person name="Unkles S.E."/>
            <person name="van de Wiele N."/>
            <person name="van Rossen-Uffink D."/>
            <person name="Oliveira J.V."/>
            <person name="Vesth T.C."/>
            <person name="Visser J."/>
            <person name="Yu J.-H."/>
            <person name="Zhou M."/>
            <person name="Andersen M.R."/>
            <person name="Archer D.B."/>
            <person name="Baker S.E."/>
            <person name="Benoit I."/>
            <person name="Brakhage A.A."/>
            <person name="Braus G.H."/>
            <person name="Fischer R."/>
            <person name="Frisvad J.C."/>
            <person name="Goldman G.H."/>
            <person name="Houbraken J."/>
            <person name="Oakley B."/>
            <person name="Pocsi I."/>
            <person name="Scazzocchio C."/>
            <person name="Seiboth B."/>
            <person name="vanKuyk P.A."/>
            <person name="Wortman J."/>
            <person name="Dyer P.S."/>
            <person name="Grigoriev I.V."/>
        </authorList>
    </citation>
    <scope>NUCLEOTIDE SEQUENCE [LARGE SCALE GENOMIC DNA]</scope>
    <source>
        <strain evidence="3">CBS 101740 / IMI 381727 / IBT 21946</strain>
    </source>
</reference>
<dbReference type="VEuPathDB" id="FungiDB:ASPBRDRAFT_278013"/>
<name>A0A1L9UCN6_ASPBC</name>
<dbReference type="RefSeq" id="XP_067476684.1">
    <property type="nucleotide sequence ID" value="XM_067622435.1"/>
</dbReference>
<evidence type="ECO:0000313" key="2">
    <source>
        <dbReference type="EMBL" id="OJJ69435.1"/>
    </source>
</evidence>
<sequence>MTEKDTNANRISSNILALHTEKSNIPDQYSCLKILTLHRLPHTIQRQWPVCKSPKTLNGCYPMVLVRILMFNVLFHLLGSVRLVIYLLSLQMGD</sequence>
<keyword evidence="1" id="KW-0472">Membrane</keyword>
<evidence type="ECO:0000256" key="1">
    <source>
        <dbReference type="SAM" id="Phobius"/>
    </source>
</evidence>
<organism evidence="2 3">
    <name type="scientific">Aspergillus brasiliensis (strain CBS 101740 / IMI 381727 / IBT 21946)</name>
    <dbReference type="NCBI Taxonomy" id="767769"/>
    <lineage>
        <taxon>Eukaryota</taxon>
        <taxon>Fungi</taxon>
        <taxon>Dikarya</taxon>
        <taxon>Ascomycota</taxon>
        <taxon>Pezizomycotina</taxon>
        <taxon>Eurotiomycetes</taxon>
        <taxon>Eurotiomycetidae</taxon>
        <taxon>Eurotiales</taxon>
        <taxon>Aspergillaceae</taxon>
        <taxon>Aspergillus</taxon>
        <taxon>Aspergillus subgen. Circumdati</taxon>
    </lineage>
</organism>
<dbReference type="AlphaFoldDB" id="A0A1L9UCN6"/>
<evidence type="ECO:0000313" key="3">
    <source>
        <dbReference type="Proteomes" id="UP000184499"/>
    </source>
</evidence>
<dbReference type="EMBL" id="KV878688">
    <property type="protein sequence ID" value="OJJ69435.1"/>
    <property type="molecule type" value="Genomic_DNA"/>
</dbReference>
<proteinExistence type="predicted"/>
<dbReference type="GeneID" id="93574923"/>
<keyword evidence="3" id="KW-1185">Reference proteome</keyword>
<protein>
    <submittedName>
        <fullName evidence="2">Uncharacterized protein</fullName>
    </submittedName>
</protein>
<dbReference type="Proteomes" id="UP000184499">
    <property type="component" value="Unassembled WGS sequence"/>
</dbReference>
<gene>
    <name evidence="2" type="ORF">ASPBRDRAFT_278013</name>
</gene>
<accession>A0A1L9UCN6</accession>